<proteinExistence type="predicted"/>
<dbReference type="OrthoDB" id="4845267at2759"/>
<gene>
    <name evidence="1" type="ORF">CH63R_05211</name>
</gene>
<dbReference type="Proteomes" id="UP000092177">
    <property type="component" value="Chromosome 3"/>
</dbReference>
<organism evidence="1 2">
    <name type="scientific">Colletotrichum higginsianum (strain IMI 349063)</name>
    <name type="common">Crucifer anthracnose fungus</name>
    <dbReference type="NCBI Taxonomy" id="759273"/>
    <lineage>
        <taxon>Eukaryota</taxon>
        <taxon>Fungi</taxon>
        <taxon>Dikarya</taxon>
        <taxon>Ascomycota</taxon>
        <taxon>Pezizomycotina</taxon>
        <taxon>Sordariomycetes</taxon>
        <taxon>Hypocreomycetidae</taxon>
        <taxon>Glomerellales</taxon>
        <taxon>Glomerellaceae</taxon>
        <taxon>Colletotrichum</taxon>
        <taxon>Colletotrichum destructivum species complex</taxon>
    </lineage>
</organism>
<reference evidence="2" key="1">
    <citation type="journal article" date="2017" name="BMC Genomics">
        <title>Gapless genome assembly of Colletotrichum higginsianum reveals chromosome structure and association of transposable elements with secondary metabolite gene clusters.</title>
        <authorList>
            <person name="Dallery J.-F."/>
            <person name="Lapalu N."/>
            <person name="Zampounis A."/>
            <person name="Pigne S."/>
            <person name="Luyten I."/>
            <person name="Amselem J."/>
            <person name="Wittenberg A.H.J."/>
            <person name="Zhou S."/>
            <person name="de Queiroz M.V."/>
            <person name="Robin G.P."/>
            <person name="Auger A."/>
            <person name="Hainaut M."/>
            <person name="Henrissat B."/>
            <person name="Kim K.-T."/>
            <person name="Lee Y.-H."/>
            <person name="Lespinet O."/>
            <person name="Schwartz D.C."/>
            <person name="Thon M.R."/>
            <person name="O'Connell R.J."/>
        </authorList>
    </citation>
    <scope>NUCLEOTIDE SEQUENCE [LARGE SCALE GENOMIC DNA]</scope>
    <source>
        <strain evidence="2">IMI 349063</strain>
    </source>
</reference>
<protein>
    <submittedName>
        <fullName evidence="1">Uncharacterized protein</fullName>
    </submittedName>
</protein>
<keyword evidence="2" id="KW-1185">Reference proteome</keyword>
<evidence type="ECO:0000313" key="2">
    <source>
        <dbReference type="Proteomes" id="UP000092177"/>
    </source>
</evidence>
<accession>A0A1B7YLM7</accession>
<dbReference type="EMBL" id="LTAN01000003">
    <property type="protein sequence ID" value="OBR12915.1"/>
    <property type="molecule type" value="Genomic_DNA"/>
</dbReference>
<name>A0A1B7YLM7_COLHI</name>
<dbReference type="AlphaFoldDB" id="A0A1B7YLM7"/>
<evidence type="ECO:0000313" key="1">
    <source>
        <dbReference type="EMBL" id="OBR12915.1"/>
    </source>
</evidence>
<sequence length="340" mass="36882">MIATTAAANPVAVQEFSADDHPSTVTEVITSSAHFKNYYLSLVDAKVAASSYGFDNGFGADCSGIANGGDFVNYTWTGGATGAIVKSRWADPNIFIIYVYPYPNARSGQNIVSKAIVTSEGTTTFCTYLHNVSLNPSLAIHARPISDMDGHKIKKKNVKSPSIRGNQSGKAVEFEQWSVVSRATFEVAPLSPPNKTDERVTGTWATSNLTLASLLAGHSGRWQEKDRLRRRETKSFGSFWFDPRAEDEILQRVLVSPQPVLLRQPHGRLTASTAAASADRVCPVVCYVVGEETGGDIAATRCMLPLIEAERPPPRPLLPNARYALLAQGQDTAEDVYCLD</sequence>
<dbReference type="VEuPathDB" id="FungiDB:CH63R_05211"/>
<comment type="caution">
    <text evidence="1">The sequence shown here is derived from an EMBL/GenBank/DDBJ whole genome shotgun (WGS) entry which is preliminary data.</text>
</comment>
<dbReference type="KEGG" id="chig:CH63R_05211"/>
<dbReference type="RefSeq" id="XP_018161432.1">
    <property type="nucleotide sequence ID" value="XM_018300186.1"/>
</dbReference>
<dbReference type="GeneID" id="28864293"/>